<sequence>MHPKRFKNAYAEKAQTAPWAGAAAVNAANPRTERRTMESGNQVETRSSGTGVRKRLLAVSGFYTLTGNEKKCMHGPTIGRALANGWLFLIDNVQLRVWERVKSACLRSRARLAQPEERMECVKSRGVFFSLDSEFSTEICKGKPEGRGLWRRGKCSDTLLQVKFRPRALSTVSHPRFS</sequence>
<accession>A0A0F7V166</accession>
<feature type="compositionally biased region" description="Polar residues" evidence="1">
    <location>
        <begin position="38"/>
        <end position="50"/>
    </location>
</feature>
<reference evidence="2" key="1">
    <citation type="journal article" date="2015" name="PLoS ONE">
        <title>Comprehensive Evaluation of Toxoplasma gondii VEG and Neospora caninum LIV Genomes with Tachyzoite Stage Transcriptome and Proteome Defines Novel Transcript Features.</title>
        <authorList>
            <person name="Ramaprasad A."/>
            <person name="Mourier T."/>
            <person name="Naeem R."/>
            <person name="Malas T.B."/>
            <person name="Moussa E."/>
            <person name="Panigrahi A."/>
            <person name="Vermont S.J."/>
            <person name="Otto T.D."/>
            <person name="Wastling J."/>
            <person name="Pain A."/>
        </authorList>
    </citation>
    <scope>NUCLEOTIDE SEQUENCE</scope>
    <source>
        <strain evidence="2">VEG</strain>
    </source>
</reference>
<proteinExistence type="predicted"/>
<protein>
    <submittedName>
        <fullName evidence="2">Uncharacterized protein</fullName>
    </submittedName>
</protein>
<dbReference type="EMBL" id="LN714496">
    <property type="protein sequence ID" value="CEL73885.1"/>
    <property type="molecule type" value="Genomic_DNA"/>
</dbReference>
<gene>
    <name evidence="2" type="ORF">BN1205_046900</name>
</gene>
<dbReference type="AlphaFoldDB" id="A0A0F7V166"/>
<evidence type="ECO:0000256" key="1">
    <source>
        <dbReference type="SAM" id="MobiDB-lite"/>
    </source>
</evidence>
<evidence type="ECO:0000313" key="2">
    <source>
        <dbReference type="EMBL" id="CEL73885.1"/>
    </source>
</evidence>
<name>A0A0F7V166_TOXGV</name>
<feature type="region of interest" description="Disordered" evidence="1">
    <location>
        <begin position="21"/>
        <end position="50"/>
    </location>
</feature>
<organism evidence="2">
    <name type="scientific">Toxoplasma gondii (strain ATCC 50861 / VEG)</name>
    <dbReference type="NCBI Taxonomy" id="432359"/>
    <lineage>
        <taxon>Eukaryota</taxon>
        <taxon>Sar</taxon>
        <taxon>Alveolata</taxon>
        <taxon>Apicomplexa</taxon>
        <taxon>Conoidasida</taxon>
        <taxon>Coccidia</taxon>
        <taxon>Eucoccidiorida</taxon>
        <taxon>Eimeriorina</taxon>
        <taxon>Sarcocystidae</taxon>
        <taxon>Toxoplasma</taxon>
    </lineage>
</organism>